<organism evidence="1 2">
    <name type="scientific">Thermomonospora curvata (strain ATCC 19995 / DSM 43183 / JCM 3096 / KCTC 9072 / NBRC 15933 / NCIMB 10081 / Henssen B9)</name>
    <dbReference type="NCBI Taxonomy" id="471852"/>
    <lineage>
        <taxon>Bacteria</taxon>
        <taxon>Bacillati</taxon>
        <taxon>Actinomycetota</taxon>
        <taxon>Actinomycetes</taxon>
        <taxon>Streptosporangiales</taxon>
        <taxon>Thermomonosporaceae</taxon>
        <taxon>Thermomonospora</taxon>
    </lineage>
</organism>
<keyword evidence="2" id="KW-1185">Reference proteome</keyword>
<sequence>MRALRLLEEARHVARSLRDDRERKDALYEIARVLVRYTPDDVVELAKSITRPGNRSLALRDVAEAVTEQIRQRPNVSCTTSPKGP</sequence>
<dbReference type="KEGG" id="tcu:Tcur_1427"/>
<dbReference type="RefSeq" id="WP_012851790.1">
    <property type="nucleotide sequence ID" value="NC_013510.1"/>
</dbReference>
<dbReference type="Proteomes" id="UP000001918">
    <property type="component" value="Chromosome"/>
</dbReference>
<dbReference type="InterPro" id="IPR011990">
    <property type="entry name" value="TPR-like_helical_dom_sf"/>
</dbReference>
<reference evidence="1 2" key="1">
    <citation type="journal article" date="2011" name="Stand. Genomic Sci.">
        <title>Complete genome sequence of Thermomonospora curvata type strain (B9).</title>
        <authorList>
            <person name="Chertkov O."/>
            <person name="Sikorski J."/>
            <person name="Nolan M."/>
            <person name="Lapidus A."/>
            <person name="Lucas S."/>
            <person name="Del Rio T.G."/>
            <person name="Tice H."/>
            <person name="Cheng J.F."/>
            <person name="Goodwin L."/>
            <person name="Pitluck S."/>
            <person name="Liolios K."/>
            <person name="Ivanova N."/>
            <person name="Mavromatis K."/>
            <person name="Mikhailova N."/>
            <person name="Ovchinnikova G."/>
            <person name="Pati A."/>
            <person name="Chen A."/>
            <person name="Palaniappan K."/>
            <person name="Djao O.D."/>
            <person name="Land M."/>
            <person name="Hauser L."/>
            <person name="Chang Y.J."/>
            <person name="Jeffries C.D."/>
            <person name="Brettin T."/>
            <person name="Han C."/>
            <person name="Detter J.C."/>
            <person name="Rohde M."/>
            <person name="Goker M."/>
            <person name="Woyke T."/>
            <person name="Bristow J."/>
            <person name="Eisen J.A."/>
            <person name="Markowitz V."/>
            <person name="Hugenholtz P."/>
            <person name="Klenk H.P."/>
            <person name="Kyrpides N.C."/>
        </authorList>
    </citation>
    <scope>NUCLEOTIDE SEQUENCE [LARGE SCALE GENOMIC DNA]</scope>
    <source>
        <strain evidence="2">ATCC 19995 / DSM 43183 / JCM 3096 / KCTC 9072 / NBRC 15933 / NCIMB 10081 / Henssen B9</strain>
    </source>
</reference>
<dbReference type="HOGENOM" id="CLU_2511592_0_0_11"/>
<evidence type="ECO:0000313" key="1">
    <source>
        <dbReference type="EMBL" id="ACY97006.1"/>
    </source>
</evidence>
<evidence type="ECO:0000313" key="2">
    <source>
        <dbReference type="Proteomes" id="UP000001918"/>
    </source>
</evidence>
<name>D1AA70_THECD</name>
<dbReference type="AlphaFoldDB" id="D1AA70"/>
<gene>
    <name evidence="1" type="ordered locus">Tcur_1427</name>
</gene>
<dbReference type="Gene3D" id="1.25.40.10">
    <property type="entry name" value="Tetratricopeptide repeat domain"/>
    <property type="match status" value="1"/>
</dbReference>
<protein>
    <submittedName>
        <fullName evidence="1">Uncharacterized protein</fullName>
    </submittedName>
</protein>
<dbReference type="EMBL" id="CP001738">
    <property type="protein sequence ID" value="ACY97006.1"/>
    <property type="molecule type" value="Genomic_DNA"/>
</dbReference>
<accession>D1AA70</accession>
<proteinExistence type="predicted"/>